<dbReference type="PATRIC" id="fig|796943.3.peg.1632"/>
<dbReference type="EMBL" id="AFZC02000001">
    <property type="protein sequence ID" value="EHL10198.1"/>
    <property type="molecule type" value="Genomic_DNA"/>
</dbReference>
<dbReference type="HOGENOM" id="CLU_1924835_0_0_9"/>
<gene>
    <name evidence="1" type="ORF">HMPREF9625_01198</name>
</gene>
<keyword evidence="2" id="KW-1185">Reference proteome</keyword>
<accession>G9WPB5</accession>
<reference evidence="1" key="2">
    <citation type="submission" date="2013-03" db="EMBL/GenBank/DDBJ databases">
        <title>The Genome Sequence of Oribacterium sp. ACB1.</title>
        <authorList>
            <consortium name="The Broad Institute Genomics Platform"/>
            <consortium name="The Broad Institute Genome Sequencing Center for Infectious Disease"/>
            <person name="Earl A."/>
            <person name="Ward D."/>
            <person name="Feldgarden M."/>
            <person name="Gevers D."/>
            <person name="Sizova M."/>
            <person name="Hazen A."/>
            <person name="Epstein S."/>
            <person name="Walker B."/>
            <person name="Young S."/>
            <person name="Zeng Q."/>
            <person name="Gargeya S."/>
            <person name="Fitzgerald M."/>
            <person name="Haas B."/>
            <person name="Abouelleil A."/>
            <person name="Allen A.W."/>
            <person name="Alvarado L."/>
            <person name="Arachchi H.M."/>
            <person name="Berlin A.M."/>
            <person name="Chapman S.B."/>
            <person name="Gainer-Dewar J."/>
            <person name="Goldberg J."/>
            <person name="Griggs A."/>
            <person name="Gujja S."/>
            <person name="Hansen M."/>
            <person name="Howarth C."/>
            <person name="Imamovic A."/>
            <person name="Ireland A."/>
            <person name="Larimer J."/>
            <person name="McCowan C."/>
            <person name="Murphy C."/>
            <person name="Pearson M."/>
            <person name="Poon T.W."/>
            <person name="Priest M."/>
            <person name="Roberts A."/>
            <person name="Saif S."/>
            <person name="Shea T."/>
            <person name="Sisk P."/>
            <person name="Sykes S."/>
            <person name="Wortman J."/>
            <person name="Nusbaum C."/>
            <person name="Birren B."/>
        </authorList>
    </citation>
    <scope>NUCLEOTIDE SEQUENCE [LARGE SCALE GENOMIC DNA]</scope>
    <source>
        <strain evidence="1">ACB1</strain>
    </source>
</reference>
<reference evidence="1" key="1">
    <citation type="submission" date="2011-08" db="EMBL/GenBank/DDBJ databases">
        <authorList>
            <consortium name="The Broad Institute Genome Sequencing Platform"/>
            <person name="Earl A."/>
            <person name="Ward D."/>
            <person name="Feldgarden M."/>
            <person name="Gevers D."/>
            <person name="Sizova M."/>
            <person name="Hazen A."/>
            <person name="Epstein S."/>
            <person name="Young S.K."/>
            <person name="Zeng Q."/>
            <person name="Gargeya S."/>
            <person name="Fitzgerald M."/>
            <person name="Haas B."/>
            <person name="Abouelleil A."/>
            <person name="Alvarado L."/>
            <person name="Arachchi H.M."/>
            <person name="Berlin A."/>
            <person name="Brown A."/>
            <person name="Chapman S.B."/>
            <person name="Chen Z."/>
            <person name="Dunbar C."/>
            <person name="Freedman E."/>
            <person name="Gearin G."/>
            <person name="Gellesch M."/>
            <person name="Goldberg J."/>
            <person name="Griggs A."/>
            <person name="Gujja S."/>
            <person name="Heiman D."/>
            <person name="Howarth C."/>
            <person name="Larson L."/>
            <person name="Lui A."/>
            <person name="MacDonald P.J.P."/>
            <person name="Montmayeur A."/>
            <person name="Murphy C."/>
            <person name="Neiman D."/>
            <person name="Pearson M."/>
            <person name="Priest M."/>
            <person name="Roberts A."/>
            <person name="Saif S."/>
            <person name="Shea T."/>
            <person name="Shenoy N."/>
            <person name="Sisk P."/>
            <person name="Stolte C."/>
            <person name="Sykes S."/>
            <person name="Wortman J."/>
            <person name="Nusbaum C."/>
            <person name="Birren B."/>
        </authorList>
    </citation>
    <scope>NUCLEOTIDE SEQUENCE</scope>
    <source>
        <strain evidence="1">ACB1</strain>
    </source>
</reference>
<evidence type="ECO:0000313" key="2">
    <source>
        <dbReference type="Proteomes" id="UP000018461"/>
    </source>
</evidence>
<proteinExistence type="predicted"/>
<organism evidence="1 2">
    <name type="scientific">Oribacterium parvum ACB1</name>
    <dbReference type="NCBI Taxonomy" id="796943"/>
    <lineage>
        <taxon>Bacteria</taxon>
        <taxon>Bacillati</taxon>
        <taxon>Bacillota</taxon>
        <taxon>Clostridia</taxon>
        <taxon>Lachnospirales</taxon>
        <taxon>Lachnospiraceae</taxon>
        <taxon>Oribacterium</taxon>
    </lineage>
</organism>
<protein>
    <submittedName>
        <fullName evidence="1">Uncharacterized protein</fullName>
    </submittedName>
</protein>
<dbReference type="AlphaFoldDB" id="G9WPB5"/>
<dbReference type="STRING" id="796943.HMPREF9625_01198"/>
<dbReference type="Proteomes" id="UP000018461">
    <property type="component" value="Unassembled WGS sequence"/>
</dbReference>
<name>G9WPB5_9FIRM</name>
<evidence type="ECO:0000313" key="1">
    <source>
        <dbReference type="EMBL" id="EHL10198.1"/>
    </source>
</evidence>
<dbReference type="RefSeq" id="WP_009535045.1">
    <property type="nucleotide sequence ID" value="NZ_KE148312.1"/>
</dbReference>
<sequence length="131" mass="15453">MSVTSFIHVNKAENDDFDLGKFSREIEKKYPGTGIELSRTASFSYDVCWENYSESYQFTLRMDRKRSTFAIEYFNSENRMRDYASFIVWLSLFFDQEQELILCDENNEDTLMLSANTSVEDIEEWLGKLGI</sequence>
<comment type="caution">
    <text evidence="1">The sequence shown here is derived from an EMBL/GenBank/DDBJ whole genome shotgun (WGS) entry which is preliminary data.</text>
</comment>